<feature type="non-terminal residue" evidence="2">
    <location>
        <position position="251"/>
    </location>
</feature>
<evidence type="ECO:0000313" key="2">
    <source>
        <dbReference type="EMBL" id="CAI2175073.1"/>
    </source>
</evidence>
<dbReference type="InterPro" id="IPR036047">
    <property type="entry name" value="F-box-like_dom_sf"/>
</dbReference>
<dbReference type="Proteomes" id="UP001153678">
    <property type="component" value="Unassembled WGS sequence"/>
</dbReference>
<dbReference type="SUPFAM" id="SSF81383">
    <property type="entry name" value="F-box domain"/>
    <property type="match status" value="1"/>
</dbReference>
<sequence length="251" mass="29184">TMVSQISCWQVPSPTWGKDSFDNLRDFCQPPPPGVDFAYQKCNVSTNLPSYNIFESFIHIPQPPHETSSTHTSHTKTSYTDHSIISRRAELKPKESLVEIIKRDLKFRPNYYSLNKQPLKNDESKCVAMKLPLEILVMIAENSTAETLLALTLTCQKWYNWLTEIDSTYIGRVWCRSRNNSHSDRKGSKAGKCELIYTIQKMKPKPSWLHECDMCYKKSNILTWNFRGSLINTCYSCKKMYEVKTNDKEIY</sequence>
<dbReference type="OrthoDB" id="2337066at2759"/>
<evidence type="ECO:0000313" key="3">
    <source>
        <dbReference type="Proteomes" id="UP001153678"/>
    </source>
</evidence>
<comment type="caution">
    <text evidence="2">The sequence shown here is derived from an EMBL/GenBank/DDBJ whole genome shotgun (WGS) entry which is preliminary data.</text>
</comment>
<keyword evidence="3" id="KW-1185">Reference proteome</keyword>
<evidence type="ECO:0000259" key="1">
    <source>
        <dbReference type="Pfam" id="PF00646"/>
    </source>
</evidence>
<dbReference type="Pfam" id="PF00646">
    <property type="entry name" value="F-box"/>
    <property type="match status" value="1"/>
</dbReference>
<dbReference type="InterPro" id="IPR001810">
    <property type="entry name" value="F-box_dom"/>
</dbReference>
<reference evidence="2" key="1">
    <citation type="submission" date="2022-08" db="EMBL/GenBank/DDBJ databases">
        <authorList>
            <person name="Kallberg Y."/>
            <person name="Tangrot J."/>
            <person name="Rosling A."/>
        </authorList>
    </citation>
    <scope>NUCLEOTIDE SEQUENCE</scope>
    <source>
        <strain evidence="2">Wild A</strain>
    </source>
</reference>
<organism evidence="2 3">
    <name type="scientific">Funneliformis geosporum</name>
    <dbReference type="NCBI Taxonomy" id="1117311"/>
    <lineage>
        <taxon>Eukaryota</taxon>
        <taxon>Fungi</taxon>
        <taxon>Fungi incertae sedis</taxon>
        <taxon>Mucoromycota</taxon>
        <taxon>Glomeromycotina</taxon>
        <taxon>Glomeromycetes</taxon>
        <taxon>Glomerales</taxon>
        <taxon>Glomeraceae</taxon>
        <taxon>Funneliformis</taxon>
    </lineage>
</organism>
<dbReference type="EMBL" id="CAMKVN010001306">
    <property type="protein sequence ID" value="CAI2175073.1"/>
    <property type="molecule type" value="Genomic_DNA"/>
</dbReference>
<feature type="domain" description="F-box" evidence="1">
    <location>
        <begin position="130"/>
        <end position="163"/>
    </location>
</feature>
<dbReference type="AlphaFoldDB" id="A0A9W4SM25"/>
<protein>
    <submittedName>
        <fullName evidence="2">2706_t:CDS:1</fullName>
    </submittedName>
</protein>
<proteinExistence type="predicted"/>
<gene>
    <name evidence="2" type="ORF">FWILDA_LOCUS6910</name>
</gene>
<accession>A0A9W4SM25</accession>
<dbReference type="CDD" id="cd09917">
    <property type="entry name" value="F-box_SF"/>
    <property type="match status" value="1"/>
</dbReference>
<name>A0A9W4SM25_9GLOM</name>